<accession>B5EDV0</accession>
<dbReference type="KEGG" id="gbm:Gbem_3736"/>
<protein>
    <submittedName>
        <fullName evidence="1">Uncharacterized protein</fullName>
    </submittedName>
</protein>
<organism evidence="1 2">
    <name type="scientific">Citrifermentans bemidjiense (strain ATCC BAA-1014 / DSM 16622 / JCM 12645 / Bem)</name>
    <name type="common">Geobacter bemidjiensis</name>
    <dbReference type="NCBI Taxonomy" id="404380"/>
    <lineage>
        <taxon>Bacteria</taxon>
        <taxon>Pseudomonadati</taxon>
        <taxon>Thermodesulfobacteriota</taxon>
        <taxon>Desulfuromonadia</taxon>
        <taxon>Geobacterales</taxon>
        <taxon>Geobacteraceae</taxon>
        <taxon>Citrifermentans</taxon>
    </lineage>
</organism>
<evidence type="ECO:0000313" key="1">
    <source>
        <dbReference type="EMBL" id="ACH40728.1"/>
    </source>
</evidence>
<dbReference type="eggNOG" id="COG1817">
    <property type="taxonomic scope" value="Bacteria"/>
</dbReference>
<dbReference type="STRING" id="404380.Gbem_3736"/>
<dbReference type="Proteomes" id="UP000008825">
    <property type="component" value="Chromosome"/>
</dbReference>
<evidence type="ECO:0000313" key="2">
    <source>
        <dbReference type="Proteomes" id="UP000008825"/>
    </source>
</evidence>
<dbReference type="AlphaFoldDB" id="B5EDV0"/>
<proteinExistence type="predicted"/>
<dbReference type="OrthoDB" id="5514779at2"/>
<gene>
    <name evidence="1" type="ordered locus">Gbem_3736</name>
</gene>
<reference evidence="1 2" key="2">
    <citation type="journal article" date="2010" name="BMC Genomics">
        <title>The genome of Geobacter bemidjiensis, exemplar for the subsurface clade of Geobacter species that predominate in Fe(III)-reducing subsurface environments.</title>
        <authorList>
            <person name="Aklujkar M."/>
            <person name="Young N.D."/>
            <person name="Holmes D."/>
            <person name="Chavan M."/>
            <person name="Risso C."/>
            <person name="Kiss H.E."/>
            <person name="Han C.S."/>
            <person name="Land M.L."/>
            <person name="Lovley D.R."/>
        </authorList>
    </citation>
    <scope>NUCLEOTIDE SEQUENCE [LARGE SCALE GENOMIC DNA]</scope>
    <source>
        <strain evidence="2">ATCC BAA-1014 / DSM 16622 / JCM 12645 / Bem</strain>
    </source>
</reference>
<dbReference type="EMBL" id="CP001124">
    <property type="protein sequence ID" value="ACH40728.1"/>
    <property type="molecule type" value="Genomic_DNA"/>
</dbReference>
<dbReference type="SUPFAM" id="SSF53756">
    <property type="entry name" value="UDP-Glycosyltransferase/glycogen phosphorylase"/>
    <property type="match status" value="1"/>
</dbReference>
<name>B5EDV0_CITBB</name>
<keyword evidence="2" id="KW-1185">Reference proteome</keyword>
<reference evidence="1 2" key="1">
    <citation type="submission" date="2008-07" db="EMBL/GenBank/DDBJ databases">
        <title>Complete sequence of Geobacter bemidjiensis BEM.</title>
        <authorList>
            <consortium name="US DOE Joint Genome Institute"/>
            <person name="Lucas S."/>
            <person name="Copeland A."/>
            <person name="Lapidus A."/>
            <person name="Glavina del Rio T."/>
            <person name="Dalin E."/>
            <person name="Tice H."/>
            <person name="Bruce D."/>
            <person name="Goodwin L."/>
            <person name="Pitluck S."/>
            <person name="Kiss H."/>
            <person name="Brettin T."/>
            <person name="Detter J.C."/>
            <person name="Han C."/>
            <person name="Kuske C.R."/>
            <person name="Schmutz J."/>
            <person name="Larimer F."/>
            <person name="Land M."/>
            <person name="Hauser L."/>
            <person name="Kyrpides N."/>
            <person name="Lykidis A."/>
            <person name="Lovley D."/>
            <person name="Richardson P."/>
        </authorList>
    </citation>
    <scope>NUCLEOTIDE SEQUENCE [LARGE SCALE GENOMIC DNA]</scope>
    <source>
        <strain evidence="2">ATCC BAA-1014 / DSM 16622 / JCM 12645 / Bem</strain>
    </source>
</reference>
<dbReference type="HOGENOM" id="CLU_723010_0_0_7"/>
<sequence>MPRKSILLFSCEPGGAEILIPVIRLLHAEPAYRVVVLSYGLGAQRFAARGVDFIEIPPVQKNDNAVLDSHRPDFLITSATSLPERDMSEKNLWRNARARGVPSLALVDQWQNYAVRFSGPGEGERLAYLPDFINCIDEVGAVEMIREGFQPGMLVRFGHPSLSQLRRQARNLQREEIRRRLGIPATQQVALFVSEAIREHYGRSRGYDQYDSLGLFLDLVADSGTGIKPVIKLHPKDEASLFDPMLRSRNLQPLMIANELSSLECIALADRVYGMTSIMLIEAYLLGKPVLSLQPGLAVEDPLVLSRHGMVPRLGTPEQAMTAATETPPLLSLKVEFEIDRFLQFIRDVVTNAKGKSHYAA</sequence>
<dbReference type="RefSeq" id="WP_012532165.1">
    <property type="nucleotide sequence ID" value="NC_011146.1"/>
</dbReference>